<dbReference type="PRINTS" id="PR00463">
    <property type="entry name" value="EP450I"/>
</dbReference>
<dbReference type="GO" id="GO:0016705">
    <property type="term" value="F:oxidoreductase activity, acting on paired donors, with incorporation or reduction of molecular oxygen"/>
    <property type="evidence" value="ECO:0007669"/>
    <property type="project" value="InterPro"/>
</dbReference>
<comment type="cofactor">
    <cofactor evidence="1 8">
        <name>heme</name>
        <dbReference type="ChEBI" id="CHEBI:30413"/>
    </cofactor>
</comment>
<evidence type="ECO:0000256" key="1">
    <source>
        <dbReference type="ARBA" id="ARBA00001971"/>
    </source>
</evidence>
<dbReference type="PANTHER" id="PTHR24305">
    <property type="entry name" value="CYTOCHROME P450"/>
    <property type="match status" value="1"/>
</dbReference>
<dbReference type="AlphaFoldDB" id="W4JTK0"/>
<dbReference type="GeneID" id="20667814"/>
<dbReference type="InterPro" id="IPR050121">
    <property type="entry name" value="Cytochrome_P450_monoxygenase"/>
</dbReference>
<keyword evidence="9" id="KW-0732">Signal</keyword>
<dbReference type="Proteomes" id="UP000030671">
    <property type="component" value="Unassembled WGS sequence"/>
</dbReference>
<evidence type="ECO:0000313" key="10">
    <source>
        <dbReference type="EMBL" id="ETW76221.1"/>
    </source>
</evidence>
<protein>
    <submittedName>
        <fullName evidence="10">Cytochrome P450 monooxygenase 18-like protein</fullName>
    </submittedName>
</protein>
<name>W4JTK0_HETIT</name>
<dbReference type="eggNOG" id="KOG0158">
    <property type="taxonomic scope" value="Eukaryota"/>
</dbReference>
<dbReference type="Gene3D" id="1.10.630.10">
    <property type="entry name" value="Cytochrome P450"/>
    <property type="match status" value="1"/>
</dbReference>
<dbReference type="GO" id="GO:0004497">
    <property type="term" value="F:monooxygenase activity"/>
    <property type="evidence" value="ECO:0007669"/>
    <property type="project" value="UniProtKB-KW"/>
</dbReference>
<keyword evidence="8" id="KW-0349">Heme</keyword>
<comment type="similarity">
    <text evidence="3">Belongs to the cytochrome P450 family.</text>
</comment>
<dbReference type="InterPro" id="IPR002401">
    <property type="entry name" value="Cyt_P450_E_grp-I"/>
</dbReference>
<sequence>MMHLFFIIIAGLSSSVYLHKHPIRGDVAVVVESLVFLALYAVIGIQQRHVGWTGFALSSKCVMLHVGSIIMSTIAYRTSPFHPLYNFPGPILNKVTSLRLLHMAYSGRRHLIIARLHEKYGNIVRTGAHSCRHSLSNCTADPSLHFFQGPNTLSINSQAAIAPIYATAAAMDRSSAYKMGELSGSSLFFFQDREKHHERRRIWAPAFTSQAIEKYMPGIEIRTHQLMECLVARRDSAGQINISQCFQHWAYDVMGDFTFGGSSRLELMANGDPRELVKAGQLAMMAYEILGEVPSLFQILWHLPTTNDIRRLERHAVKLMHTRRIVGSTAGGHEDIASYLLGENESNVSRSSHLPTEDLEAEALFVIQAGSDTTSGVLSFLFYFLLSHQTAFDRLQNELDAAFPDASMPLHSETLENLPFLNAVIDESLRLGTPFPGLPRVSPPGGAIIDGAYIAEGTIVSVPTYAQQISEENFWPEPLQFKPERWLPEGLGPGSRTCRSALMAFSFGPFGCLGKALAVQQLRLVTARLILTYHLTLHPSFDSENFLKGIRNIKTTLFPYALTVMASPRAQK</sequence>
<evidence type="ECO:0000256" key="4">
    <source>
        <dbReference type="ARBA" id="ARBA00022723"/>
    </source>
</evidence>
<dbReference type="RefSeq" id="XP_009552428.1">
    <property type="nucleotide sequence ID" value="XM_009554133.1"/>
</dbReference>
<dbReference type="OrthoDB" id="6692864at2759"/>
<reference evidence="10 11" key="1">
    <citation type="journal article" date="2012" name="New Phytol.">
        <title>Insight into trade-off between wood decay and parasitism from the genome of a fungal forest pathogen.</title>
        <authorList>
            <person name="Olson A."/>
            <person name="Aerts A."/>
            <person name="Asiegbu F."/>
            <person name="Belbahri L."/>
            <person name="Bouzid O."/>
            <person name="Broberg A."/>
            <person name="Canback B."/>
            <person name="Coutinho P.M."/>
            <person name="Cullen D."/>
            <person name="Dalman K."/>
            <person name="Deflorio G."/>
            <person name="van Diepen L.T."/>
            <person name="Dunand C."/>
            <person name="Duplessis S."/>
            <person name="Durling M."/>
            <person name="Gonthier P."/>
            <person name="Grimwood J."/>
            <person name="Fossdal C.G."/>
            <person name="Hansson D."/>
            <person name="Henrissat B."/>
            <person name="Hietala A."/>
            <person name="Himmelstrand K."/>
            <person name="Hoffmeister D."/>
            <person name="Hogberg N."/>
            <person name="James T.Y."/>
            <person name="Karlsson M."/>
            <person name="Kohler A."/>
            <person name="Kues U."/>
            <person name="Lee Y.H."/>
            <person name="Lin Y.C."/>
            <person name="Lind M."/>
            <person name="Lindquist E."/>
            <person name="Lombard V."/>
            <person name="Lucas S."/>
            <person name="Lunden K."/>
            <person name="Morin E."/>
            <person name="Murat C."/>
            <person name="Park J."/>
            <person name="Raffaello T."/>
            <person name="Rouze P."/>
            <person name="Salamov A."/>
            <person name="Schmutz J."/>
            <person name="Solheim H."/>
            <person name="Stahlberg J."/>
            <person name="Velez H."/>
            <person name="de Vries R.P."/>
            <person name="Wiebenga A."/>
            <person name="Woodward S."/>
            <person name="Yakovlev I."/>
            <person name="Garbelotto M."/>
            <person name="Martin F."/>
            <person name="Grigoriev I.V."/>
            <person name="Stenlid J."/>
        </authorList>
    </citation>
    <scope>NUCLEOTIDE SEQUENCE [LARGE SCALE GENOMIC DNA]</scope>
    <source>
        <strain evidence="10 11">TC 32-1</strain>
    </source>
</reference>
<evidence type="ECO:0000256" key="9">
    <source>
        <dbReference type="SAM" id="SignalP"/>
    </source>
</evidence>
<keyword evidence="7 10" id="KW-0503">Monooxygenase</keyword>
<evidence type="ECO:0000256" key="5">
    <source>
        <dbReference type="ARBA" id="ARBA00023002"/>
    </source>
</evidence>
<dbReference type="EMBL" id="KI925465">
    <property type="protein sequence ID" value="ETW76221.1"/>
    <property type="molecule type" value="Genomic_DNA"/>
</dbReference>
<accession>W4JTK0</accession>
<dbReference type="STRING" id="747525.W4JTK0"/>
<evidence type="ECO:0000256" key="3">
    <source>
        <dbReference type="ARBA" id="ARBA00010617"/>
    </source>
</evidence>
<dbReference type="GO" id="GO:0005506">
    <property type="term" value="F:iron ion binding"/>
    <property type="evidence" value="ECO:0007669"/>
    <property type="project" value="InterPro"/>
</dbReference>
<feature type="binding site" description="axial binding residue" evidence="8">
    <location>
        <position position="512"/>
    </location>
    <ligand>
        <name>heme</name>
        <dbReference type="ChEBI" id="CHEBI:30413"/>
    </ligand>
    <ligandPart>
        <name>Fe</name>
        <dbReference type="ChEBI" id="CHEBI:18248"/>
    </ligandPart>
</feature>
<evidence type="ECO:0000313" key="11">
    <source>
        <dbReference type="Proteomes" id="UP000030671"/>
    </source>
</evidence>
<feature type="chain" id="PRO_5004844065" evidence="9">
    <location>
        <begin position="19"/>
        <end position="572"/>
    </location>
</feature>
<keyword evidence="11" id="KW-1185">Reference proteome</keyword>
<dbReference type="SUPFAM" id="SSF48264">
    <property type="entry name" value="Cytochrome P450"/>
    <property type="match status" value="1"/>
</dbReference>
<keyword evidence="6 8" id="KW-0408">Iron</keyword>
<dbReference type="PANTHER" id="PTHR24305:SF187">
    <property type="entry name" value="P450, PUTATIVE (EUROFUNG)-RELATED"/>
    <property type="match status" value="1"/>
</dbReference>
<dbReference type="InParanoid" id="W4JTK0"/>
<dbReference type="InterPro" id="IPR036396">
    <property type="entry name" value="Cyt_P450_sf"/>
</dbReference>
<keyword evidence="5" id="KW-0560">Oxidoreductase</keyword>
<comment type="pathway">
    <text evidence="2">Secondary metabolite biosynthesis.</text>
</comment>
<proteinExistence type="inferred from homology"/>
<dbReference type="PRINTS" id="PR00385">
    <property type="entry name" value="P450"/>
</dbReference>
<dbReference type="GO" id="GO:0020037">
    <property type="term" value="F:heme binding"/>
    <property type="evidence" value="ECO:0007669"/>
    <property type="project" value="InterPro"/>
</dbReference>
<evidence type="ECO:0000256" key="6">
    <source>
        <dbReference type="ARBA" id="ARBA00023004"/>
    </source>
</evidence>
<keyword evidence="4 8" id="KW-0479">Metal-binding</keyword>
<gene>
    <name evidence="10" type="primary">cyp18</name>
    <name evidence="10" type="ORF">HETIRDRAFT_162981</name>
</gene>
<organism evidence="10 11">
    <name type="scientific">Heterobasidion irregulare (strain TC 32-1)</name>
    <dbReference type="NCBI Taxonomy" id="747525"/>
    <lineage>
        <taxon>Eukaryota</taxon>
        <taxon>Fungi</taxon>
        <taxon>Dikarya</taxon>
        <taxon>Basidiomycota</taxon>
        <taxon>Agaricomycotina</taxon>
        <taxon>Agaricomycetes</taxon>
        <taxon>Russulales</taxon>
        <taxon>Bondarzewiaceae</taxon>
        <taxon>Heterobasidion</taxon>
        <taxon>Heterobasidion annosum species complex</taxon>
    </lineage>
</organism>
<feature type="signal peptide" evidence="9">
    <location>
        <begin position="1"/>
        <end position="18"/>
    </location>
</feature>
<evidence type="ECO:0000256" key="7">
    <source>
        <dbReference type="ARBA" id="ARBA00023033"/>
    </source>
</evidence>
<evidence type="ECO:0000256" key="8">
    <source>
        <dbReference type="PIRSR" id="PIRSR602401-1"/>
    </source>
</evidence>
<evidence type="ECO:0000256" key="2">
    <source>
        <dbReference type="ARBA" id="ARBA00005179"/>
    </source>
</evidence>
<dbReference type="Pfam" id="PF00067">
    <property type="entry name" value="p450"/>
    <property type="match status" value="1"/>
</dbReference>
<dbReference type="InterPro" id="IPR001128">
    <property type="entry name" value="Cyt_P450"/>
</dbReference>
<dbReference type="HOGENOM" id="CLU_001570_14_11_1"/>
<dbReference type="KEGG" id="hir:HETIRDRAFT_162981"/>